<dbReference type="InterPro" id="IPR051044">
    <property type="entry name" value="MAG_DAG_Lipase"/>
</dbReference>
<organism evidence="2 3">
    <name type="scientific">Faecousia intestinalis</name>
    <dbReference type="NCBI Taxonomy" id="3133167"/>
    <lineage>
        <taxon>Bacteria</taxon>
        <taxon>Bacillati</taxon>
        <taxon>Bacillota</taxon>
        <taxon>Clostridia</taxon>
        <taxon>Eubacteriales</taxon>
        <taxon>Oscillospiraceae</taxon>
        <taxon>Faecousia</taxon>
    </lineage>
</organism>
<dbReference type="SUPFAM" id="SSF53474">
    <property type="entry name" value="alpha/beta-Hydrolases"/>
    <property type="match status" value="1"/>
</dbReference>
<gene>
    <name evidence="2" type="ORF">WMO66_03270</name>
</gene>
<sequence length="302" mass="33371">MLEFEFSSHGAGMIHAYRWEPEGQPRGVVQIIHGIAEYVPRYAGFAAFLNAHGLLVTGEDHMGHGKSHGTEPCHFSGGWCAAVDDSMELLRRTQRDYPGVPYFVLGHSMGSFLTRTLLFRYPDAGLRAAVICGTGWQPAPVLAAGLALCGLEKLRLGETGRSKLLANLMFGAYNRKFPDARTPNDWICSDPEVVAKYTADPLCGQDATIGLTREMLRGIRMIQRPANLQRMDKALPVFFIAGRSDPVGNMGRGVEKAATAFRAAGMQDVTCKLYDGRHEILNEKNRHTVYDDVLAFYERHLG</sequence>
<dbReference type="RefSeq" id="WP_349134981.1">
    <property type="nucleotide sequence ID" value="NZ_JBBMFF010000143.1"/>
</dbReference>
<protein>
    <submittedName>
        <fullName evidence="2">Alpha/beta fold hydrolase</fullName>
    </submittedName>
</protein>
<dbReference type="EMBL" id="JBBMFF010000143">
    <property type="protein sequence ID" value="MEQ2510277.1"/>
    <property type="molecule type" value="Genomic_DNA"/>
</dbReference>
<dbReference type="PANTHER" id="PTHR11614">
    <property type="entry name" value="PHOSPHOLIPASE-RELATED"/>
    <property type="match status" value="1"/>
</dbReference>
<keyword evidence="2" id="KW-0378">Hydrolase</keyword>
<evidence type="ECO:0000313" key="2">
    <source>
        <dbReference type="EMBL" id="MEQ2510277.1"/>
    </source>
</evidence>
<dbReference type="Gene3D" id="3.40.50.1820">
    <property type="entry name" value="alpha/beta hydrolase"/>
    <property type="match status" value="1"/>
</dbReference>
<keyword evidence="3" id="KW-1185">Reference proteome</keyword>
<accession>A0ABV1G4E1</accession>
<feature type="domain" description="Serine aminopeptidase S33" evidence="1">
    <location>
        <begin position="24"/>
        <end position="285"/>
    </location>
</feature>
<dbReference type="Pfam" id="PF12146">
    <property type="entry name" value="Hydrolase_4"/>
    <property type="match status" value="1"/>
</dbReference>
<evidence type="ECO:0000313" key="3">
    <source>
        <dbReference type="Proteomes" id="UP001491552"/>
    </source>
</evidence>
<dbReference type="InterPro" id="IPR022742">
    <property type="entry name" value="Hydrolase_4"/>
</dbReference>
<evidence type="ECO:0000259" key="1">
    <source>
        <dbReference type="Pfam" id="PF12146"/>
    </source>
</evidence>
<name>A0ABV1G4E1_9FIRM</name>
<reference evidence="2 3" key="1">
    <citation type="submission" date="2024-03" db="EMBL/GenBank/DDBJ databases">
        <title>Human intestinal bacterial collection.</title>
        <authorList>
            <person name="Pauvert C."/>
            <person name="Hitch T.C.A."/>
            <person name="Clavel T."/>
        </authorList>
    </citation>
    <scope>NUCLEOTIDE SEQUENCE [LARGE SCALE GENOMIC DNA]</scope>
    <source>
        <strain evidence="2 3">CLA-AA-H192</strain>
    </source>
</reference>
<comment type="caution">
    <text evidence="2">The sequence shown here is derived from an EMBL/GenBank/DDBJ whole genome shotgun (WGS) entry which is preliminary data.</text>
</comment>
<proteinExistence type="predicted"/>
<dbReference type="Proteomes" id="UP001491552">
    <property type="component" value="Unassembled WGS sequence"/>
</dbReference>
<dbReference type="InterPro" id="IPR029058">
    <property type="entry name" value="AB_hydrolase_fold"/>
</dbReference>
<dbReference type="GO" id="GO:0016787">
    <property type="term" value="F:hydrolase activity"/>
    <property type="evidence" value="ECO:0007669"/>
    <property type="project" value="UniProtKB-KW"/>
</dbReference>